<dbReference type="AlphaFoldDB" id="A0A5Q0TI32"/>
<protein>
    <submittedName>
        <fullName evidence="3">AsmA family protein</fullName>
    </submittedName>
</protein>
<name>A0A5Q0TI32_9VIBR</name>
<organism evidence="3 4">
    <name type="scientific">Vibrio algicola</name>
    <dbReference type="NCBI Taxonomy" id="2662262"/>
    <lineage>
        <taxon>Bacteria</taxon>
        <taxon>Pseudomonadati</taxon>
        <taxon>Pseudomonadota</taxon>
        <taxon>Gammaproteobacteria</taxon>
        <taxon>Vibrionales</taxon>
        <taxon>Vibrionaceae</taxon>
        <taxon>Vibrio</taxon>
    </lineage>
</organism>
<dbReference type="Proteomes" id="UP000348942">
    <property type="component" value="Chromosome 1"/>
</dbReference>
<gene>
    <name evidence="3" type="ORF">GFB47_10865</name>
</gene>
<feature type="compositionally biased region" description="Basic and acidic residues" evidence="1">
    <location>
        <begin position="570"/>
        <end position="579"/>
    </location>
</feature>
<evidence type="ECO:0000313" key="3">
    <source>
        <dbReference type="EMBL" id="QGA65846.1"/>
    </source>
</evidence>
<dbReference type="InterPro" id="IPR007844">
    <property type="entry name" value="AsmA"/>
</dbReference>
<sequence length="663" mass="74648">MRKLLIIFTSFIALLMVILAAGYGTLHTQYAPKLVNFVFSKVLDKPIAVREVSYSYQQARHITFEGVLVKNPQTHQSILIRKVDIWLDNPLWKDSKLQIDNVLMEGINLQSGWPKLAILPHINIKQLAISSIDFADQGWVVRDMTMQVKHPQYRPSKIFPFYGQIQLSADQIYWQGEALDKVFIDGDISHSNTIIYDMRFNWRHGKFQAQATKGSDEHVWQLPQVSIAGLRLQQHNLEAIHSDVLAWFNHIAMDIDQLDISDSSLEVNDFTANNLLINARHVHLPFKLWQQQDASINLSADSMSAMGQSIKSPNLTLNLQPQSAYVQNLSLEVLQGDIHLQGKFKPDSADIKLLNINNIKWIPSQKSKDLVLAYFNQLHTLNAQSLTINNVQVIDLTQTPAIQTSGMSIDGDQLELKRDGRWGLWDGKLSISASSASSATYDKVTSRNLLLNMHSKDGHFWLEKLFVPLDDGLIKASGDMDYAKTSQPWNLSVEASGIPLRFFTRVFNLPLHLDGITDFTVKGEGLYGDQLIFNHSVTGKLEATISQATSSDDFETLWLRNQGIELDPSEDPHPVDKPKQPTQTKQAVSIGNIHLNADRGRVALKPFSIKGKDFTAYLGGNYDFLFPEKGNVQYKLEGKGKCKALIFDLLGDNSAITMEDNCQ</sequence>
<feature type="region of interest" description="Disordered" evidence="1">
    <location>
        <begin position="565"/>
        <end position="584"/>
    </location>
</feature>
<dbReference type="EMBL" id="CP045699">
    <property type="protein sequence ID" value="QGA65846.1"/>
    <property type="molecule type" value="Genomic_DNA"/>
</dbReference>
<keyword evidence="4" id="KW-1185">Reference proteome</keyword>
<dbReference type="RefSeq" id="WP_153447984.1">
    <property type="nucleotide sequence ID" value="NZ_CP045699.1"/>
</dbReference>
<evidence type="ECO:0000313" key="4">
    <source>
        <dbReference type="Proteomes" id="UP000348942"/>
    </source>
</evidence>
<accession>A0A5Q0TI32</accession>
<evidence type="ECO:0000256" key="1">
    <source>
        <dbReference type="SAM" id="MobiDB-lite"/>
    </source>
</evidence>
<feature type="domain" description="AsmA" evidence="2">
    <location>
        <begin position="2"/>
        <end position="603"/>
    </location>
</feature>
<reference evidence="3 4" key="1">
    <citation type="submission" date="2019-10" db="EMBL/GenBank/DDBJ databases">
        <title>Vibrio sp. nov., isolated from Coralline algae surface.</title>
        <authorList>
            <person name="Geng Y."/>
            <person name="Zhang X."/>
        </authorList>
    </citation>
    <scope>NUCLEOTIDE SEQUENCE [LARGE SCALE GENOMIC DNA]</scope>
    <source>
        <strain evidence="3 4">SM1977</strain>
    </source>
</reference>
<dbReference type="Pfam" id="PF05170">
    <property type="entry name" value="AsmA"/>
    <property type="match status" value="1"/>
</dbReference>
<proteinExistence type="predicted"/>
<evidence type="ECO:0000259" key="2">
    <source>
        <dbReference type="Pfam" id="PF05170"/>
    </source>
</evidence>